<dbReference type="GO" id="GO:0032153">
    <property type="term" value="C:cell division site"/>
    <property type="evidence" value="ECO:0007669"/>
    <property type="project" value="UniProtKB-UniRule"/>
</dbReference>
<dbReference type="EMBL" id="MHMM01000004">
    <property type="protein sequence ID" value="OGZ27694.1"/>
    <property type="molecule type" value="Genomic_DNA"/>
</dbReference>
<gene>
    <name evidence="4" type="primary">ftsZ</name>
    <name evidence="8" type="ORF">A2365_03555</name>
</gene>
<dbReference type="PANTHER" id="PTHR30314:SF3">
    <property type="entry name" value="MITOCHONDRIAL DIVISION PROTEIN FSZA"/>
    <property type="match status" value="1"/>
</dbReference>
<comment type="subcellular location">
    <subcellularLocation>
        <location evidence="4">Cytoplasm</location>
    </subcellularLocation>
    <text evidence="4">Assembles at midcell at the inner surface of the cytoplasmic membrane.</text>
</comment>
<protein>
    <recommendedName>
        <fullName evidence="4">Cell division protein FtsZ</fullName>
    </recommendedName>
</protein>
<organism evidence="8 9">
    <name type="scientific">Candidatus Nealsonbacteria bacterium RIFOXYB1_FULL_40_15</name>
    <dbReference type="NCBI Taxonomy" id="1801677"/>
    <lineage>
        <taxon>Bacteria</taxon>
        <taxon>Candidatus Nealsoniibacteriota</taxon>
    </lineage>
</organism>
<feature type="binding site" evidence="4">
    <location>
        <position position="168"/>
    </location>
    <ligand>
        <name>GTP</name>
        <dbReference type="ChEBI" id="CHEBI:37565"/>
    </ligand>
</feature>
<dbReference type="GO" id="GO:0005737">
    <property type="term" value="C:cytoplasm"/>
    <property type="evidence" value="ECO:0007669"/>
    <property type="project" value="UniProtKB-SubCell"/>
</dbReference>
<evidence type="ECO:0000256" key="2">
    <source>
        <dbReference type="ARBA" id="ARBA00022741"/>
    </source>
</evidence>
<evidence type="ECO:0000256" key="4">
    <source>
        <dbReference type="HAMAP-Rule" id="MF_00909"/>
    </source>
</evidence>
<keyword evidence="2 4" id="KW-0547">Nucleotide-binding</keyword>
<dbReference type="PANTHER" id="PTHR30314">
    <property type="entry name" value="CELL DIVISION PROTEIN FTSZ-RELATED"/>
    <property type="match status" value="1"/>
</dbReference>
<evidence type="ECO:0000256" key="1">
    <source>
        <dbReference type="ARBA" id="ARBA00009690"/>
    </source>
</evidence>
<name>A0A1G2EPF8_9BACT</name>
<comment type="subunit">
    <text evidence="4">Homodimer. Polymerizes to form a dynamic ring structure in a strictly GTP-dependent manner. Interacts directly with several other division proteins.</text>
</comment>
<keyword evidence="4" id="KW-0131">Cell cycle</keyword>
<comment type="caution">
    <text evidence="8">The sequence shown here is derived from an EMBL/GenBank/DDBJ whole genome shotgun (WGS) entry which is preliminary data.</text>
</comment>
<dbReference type="HAMAP" id="MF_00909">
    <property type="entry name" value="FtsZ"/>
    <property type="match status" value="1"/>
</dbReference>
<dbReference type="CDD" id="cd02201">
    <property type="entry name" value="FtsZ_type1"/>
    <property type="match status" value="1"/>
</dbReference>
<keyword evidence="3 4" id="KW-0342">GTP-binding</keyword>
<dbReference type="AlphaFoldDB" id="A0A1G2EPF8"/>
<dbReference type="Pfam" id="PF12327">
    <property type="entry name" value="FtsZ_C"/>
    <property type="match status" value="1"/>
</dbReference>
<dbReference type="Proteomes" id="UP000177740">
    <property type="component" value="Unassembled WGS sequence"/>
</dbReference>
<dbReference type="InterPro" id="IPR045061">
    <property type="entry name" value="FtsZ/CetZ"/>
</dbReference>
<dbReference type="InterPro" id="IPR036525">
    <property type="entry name" value="Tubulin/FtsZ_GTPase_sf"/>
</dbReference>
<comment type="caution">
    <text evidence="4">Lacks conserved residue(s) required for the propagation of feature annotation.</text>
</comment>
<dbReference type="SMART" id="SM00864">
    <property type="entry name" value="Tubulin"/>
    <property type="match status" value="1"/>
</dbReference>
<feature type="binding site" evidence="4">
    <location>
        <position position="172"/>
    </location>
    <ligand>
        <name>GTP</name>
        <dbReference type="ChEBI" id="CHEBI:37565"/>
    </ligand>
</feature>
<feature type="domain" description="Tubulin/FtsZ 2-layer sandwich" evidence="7">
    <location>
        <begin position="236"/>
        <end position="353"/>
    </location>
</feature>
<dbReference type="GO" id="GO:0000917">
    <property type="term" value="P:division septum assembly"/>
    <property type="evidence" value="ECO:0007669"/>
    <property type="project" value="UniProtKB-KW"/>
</dbReference>
<dbReference type="GO" id="GO:0043093">
    <property type="term" value="P:FtsZ-dependent cytokinesis"/>
    <property type="evidence" value="ECO:0007669"/>
    <property type="project" value="UniProtKB-UniRule"/>
</dbReference>
<dbReference type="SUPFAM" id="SSF52490">
    <property type="entry name" value="Tubulin nucleotide-binding domain-like"/>
    <property type="match status" value="1"/>
</dbReference>
<sequence length="434" mass="48136">MRRKSFLKKKQQKSLKKRSPRKKTPIVALQKEDIYKGVHDAKIRIIGVGGGGGSIISEIASRIRKADFAAVNTDARALRSLNSKIKKIQFGQNHTNGLGTGMNVELAEQAALEDKEKLKKVFEGQDLCIIISCLGGGTSSGATHILAKMAKAAGCMTFGIFTLPFSFEGEKKAEIADQALIKSKPYFNVFAIIPNERIFQIIDKNTPLQEALSAINRRLVSNLEGLMEMIYSTGLINIDFADLKTILSGYGKLCYLNAVEIEESQKEEAARKVVSTSLYPYTLKGAKGILYNITGGKSLCLSDVSKLSTFISEAINPSAKIIFGINQTEKLKNRIRIALLAVGCGSGHDLLKKEKPDKNKTVKKKAEKQEQKIILKPKKPVVVPAKEEKPEEKQPEKVRRTALEVRKVIQEEERELLDKESAWETPAILRRKDK</sequence>
<dbReference type="InterPro" id="IPR024757">
    <property type="entry name" value="FtsZ_C"/>
</dbReference>
<feature type="region of interest" description="Disordered" evidence="5">
    <location>
        <begin position="1"/>
        <end position="23"/>
    </location>
</feature>
<evidence type="ECO:0000256" key="3">
    <source>
        <dbReference type="ARBA" id="ARBA00023134"/>
    </source>
</evidence>
<dbReference type="GO" id="GO:0005525">
    <property type="term" value="F:GTP binding"/>
    <property type="evidence" value="ECO:0007669"/>
    <property type="project" value="UniProtKB-UniRule"/>
</dbReference>
<keyword evidence="4" id="KW-0132">Cell division</keyword>
<evidence type="ECO:0000256" key="5">
    <source>
        <dbReference type="SAM" id="MobiDB-lite"/>
    </source>
</evidence>
<evidence type="ECO:0000259" key="6">
    <source>
        <dbReference type="SMART" id="SM00864"/>
    </source>
</evidence>
<dbReference type="GO" id="GO:0051258">
    <property type="term" value="P:protein polymerization"/>
    <property type="evidence" value="ECO:0007669"/>
    <property type="project" value="UniProtKB-UniRule"/>
</dbReference>
<dbReference type="InterPro" id="IPR008280">
    <property type="entry name" value="Tub_FtsZ_C"/>
</dbReference>
<dbReference type="SUPFAM" id="SSF55307">
    <property type="entry name" value="Tubulin C-terminal domain-like"/>
    <property type="match status" value="1"/>
</dbReference>
<keyword evidence="4" id="KW-0717">Septation</keyword>
<evidence type="ECO:0000313" key="8">
    <source>
        <dbReference type="EMBL" id="OGZ27694.1"/>
    </source>
</evidence>
<dbReference type="Pfam" id="PF00091">
    <property type="entry name" value="Tubulin"/>
    <property type="match status" value="1"/>
</dbReference>
<dbReference type="InterPro" id="IPR003008">
    <property type="entry name" value="Tubulin_FtsZ_GTPase"/>
</dbReference>
<comment type="function">
    <text evidence="4">Essential cell division protein that forms a contractile ring structure (Z ring) at the future cell division site. The regulation of the ring assembly controls the timing and the location of cell division. One of the functions of the FtsZ ring is to recruit other cell division proteins to the septum to produce a new cell wall between the dividing cells. Binds GTP and shows GTPase activity.</text>
</comment>
<dbReference type="STRING" id="1801677.A2365_03555"/>
<comment type="similarity">
    <text evidence="1 4">Belongs to the FtsZ family.</text>
</comment>
<dbReference type="GO" id="GO:0003924">
    <property type="term" value="F:GTPase activity"/>
    <property type="evidence" value="ECO:0007669"/>
    <property type="project" value="UniProtKB-UniRule"/>
</dbReference>
<dbReference type="PRINTS" id="PR00423">
    <property type="entry name" value="CELLDVISFTSZ"/>
</dbReference>
<accession>A0A1G2EPF8</accession>
<reference evidence="8 9" key="1">
    <citation type="journal article" date="2016" name="Nat. Commun.">
        <title>Thousands of microbial genomes shed light on interconnected biogeochemical processes in an aquifer system.</title>
        <authorList>
            <person name="Anantharaman K."/>
            <person name="Brown C.T."/>
            <person name="Hug L.A."/>
            <person name="Sharon I."/>
            <person name="Castelle C.J."/>
            <person name="Probst A.J."/>
            <person name="Thomas B.C."/>
            <person name="Singh A."/>
            <person name="Wilkins M.J."/>
            <person name="Karaoz U."/>
            <person name="Brodie E.L."/>
            <person name="Williams K.H."/>
            <person name="Hubbard S.S."/>
            <person name="Banfield J.F."/>
        </authorList>
    </citation>
    <scope>NUCLEOTIDE SEQUENCE [LARGE SCALE GENOMIC DNA]</scope>
</reference>
<evidence type="ECO:0000313" key="9">
    <source>
        <dbReference type="Proteomes" id="UP000177740"/>
    </source>
</evidence>
<evidence type="ECO:0000259" key="7">
    <source>
        <dbReference type="SMART" id="SM00865"/>
    </source>
</evidence>
<proteinExistence type="inferred from homology"/>
<dbReference type="InterPro" id="IPR000158">
    <property type="entry name" value="Cell_div_FtsZ"/>
</dbReference>
<feature type="binding site" evidence="4">
    <location>
        <position position="216"/>
    </location>
    <ligand>
        <name>GTP</name>
        <dbReference type="ChEBI" id="CHEBI:37565"/>
    </ligand>
</feature>
<keyword evidence="4" id="KW-0963">Cytoplasm</keyword>
<dbReference type="SMART" id="SM00865">
    <property type="entry name" value="Tubulin_C"/>
    <property type="match status" value="1"/>
</dbReference>
<dbReference type="InterPro" id="IPR018316">
    <property type="entry name" value="Tubulin/FtsZ_2-layer-sand-dom"/>
</dbReference>
<feature type="domain" description="Tubulin/FtsZ GTPase" evidence="6">
    <location>
        <begin position="42"/>
        <end position="234"/>
    </location>
</feature>
<dbReference type="Gene3D" id="3.40.50.1440">
    <property type="entry name" value="Tubulin/FtsZ, GTPase domain"/>
    <property type="match status" value="1"/>
</dbReference>